<evidence type="ECO:0000313" key="1">
    <source>
        <dbReference type="EMBL" id="MBP3059186.1"/>
    </source>
</evidence>
<evidence type="ECO:0008006" key="3">
    <source>
        <dbReference type="Google" id="ProtNLM"/>
    </source>
</evidence>
<proteinExistence type="predicted"/>
<dbReference type="InterPro" id="IPR029063">
    <property type="entry name" value="SAM-dependent_MTases_sf"/>
</dbReference>
<organism evidence="1 2">
    <name type="scientific">Texas Phoenix palm phytoplasma</name>
    <dbReference type="NCBI Taxonomy" id="176709"/>
    <lineage>
        <taxon>Bacteria</taxon>
        <taxon>Bacillati</taxon>
        <taxon>Mycoplasmatota</taxon>
        <taxon>Mollicutes</taxon>
        <taxon>Acholeplasmatales</taxon>
        <taxon>Acholeplasmataceae</taxon>
        <taxon>Candidatus Phytoplasma</taxon>
        <taxon>16SrIV (Coconut lethal yellows group)</taxon>
    </lineage>
</organism>
<accession>A0ABS5BIM3</accession>
<gene>
    <name evidence="1" type="ORF">FEF22_000065</name>
</gene>
<evidence type="ECO:0000313" key="2">
    <source>
        <dbReference type="Proteomes" id="UP001192346"/>
    </source>
</evidence>
<comment type="caution">
    <text evidence="1">The sequence shown here is derived from an EMBL/GenBank/DDBJ whole genome shotgun (WGS) entry which is preliminary data.</text>
</comment>
<reference evidence="1" key="1">
    <citation type="submission" date="2019-10" db="EMBL/GenBank/DDBJ databases">
        <title>Whole Genome Sequencing and Characterization of Texas Phoenix Palm Decline Phytoplasma Belongs to Lethal Yellowing (16SrIV) Group.</title>
        <authorList>
            <person name="Bao M."/>
        </authorList>
    </citation>
    <scope>NUCLEOTIDE SEQUENCE [LARGE SCALE GENOMIC DNA]</scope>
    <source>
        <strain evidence="1">ACPD</strain>
    </source>
</reference>
<dbReference type="EMBL" id="VBRA02000002">
    <property type="protein sequence ID" value="MBP3059186.1"/>
    <property type="molecule type" value="Genomic_DNA"/>
</dbReference>
<sequence>MKRIMFIVSLIKGYSVVLDIGTDHGLVLKKALQLKYINKGIAVDIKINPLKRAYQGAK</sequence>
<keyword evidence="2" id="KW-1185">Reference proteome</keyword>
<name>A0ABS5BIM3_9MOLU</name>
<protein>
    <recommendedName>
        <fullName evidence="3">SAM-dependent methyltransferase</fullName>
    </recommendedName>
</protein>
<dbReference type="Pfam" id="PF12847">
    <property type="entry name" value="Methyltransf_18"/>
    <property type="match status" value="1"/>
</dbReference>
<dbReference type="Gene3D" id="3.40.50.150">
    <property type="entry name" value="Vaccinia Virus protein VP39"/>
    <property type="match status" value="1"/>
</dbReference>
<dbReference type="Proteomes" id="UP001192346">
    <property type="component" value="Unassembled WGS sequence"/>
</dbReference>